<dbReference type="AlphaFoldDB" id="A0A4P7VQI9"/>
<proteinExistence type="predicted"/>
<evidence type="ECO:0000313" key="2">
    <source>
        <dbReference type="Proteomes" id="UP000297031"/>
    </source>
</evidence>
<keyword evidence="2" id="KW-1185">Reference proteome</keyword>
<evidence type="ECO:0000313" key="1">
    <source>
        <dbReference type="EMBL" id="QCD36552.1"/>
    </source>
</evidence>
<dbReference type="EMBL" id="CP039393">
    <property type="protein sequence ID" value="QCD36552.1"/>
    <property type="molecule type" value="Genomic_DNA"/>
</dbReference>
<reference evidence="1 2" key="1">
    <citation type="submission" date="2019-02" db="EMBL/GenBank/DDBJ databases">
        <title>Isolation and identification of novel species under the genus Muribaculum.</title>
        <authorList>
            <person name="Miyake S."/>
            <person name="Ding Y."/>
            <person name="Low A."/>
            <person name="Soh M."/>
            <person name="Seedorf H."/>
        </authorList>
    </citation>
    <scope>NUCLEOTIDE SEQUENCE [LARGE SCALE GENOMIC DNA]</scope>
    <source>
        <strain evidence="1 2">TLL-A4</strain>
    </source>
</reference>
<accession>A0A4P7VQI9</accession>
<dbReference type="Proteomes" id="UP000297031">
    <property type="component" value="Chromosome"/>
</dbReference>
<protein>
    <submittedName>
        <fullName evidence="1">Uncharacterized protein</fullName>
    </submittedName>
</protein>
<organism evidence="1 2">
    <name type="scientific">Muribaculum gordoncarteri</name>
    <dbReference type="NCBI Taxonomy" id="2530390"/>
    <lineage>
        <taxon>Bacteria</taxon>
        <taxon>Pseudomonadati</taxon>
        <taxon>Bacteroidota</taxon>
        <taxon>Bacteroidia</taxon>
        <taxon>Bacteroidales</taxon>
        <taxon>Muribaculaceae</taxon>
        <taxon>Muribaculum</taxon>
    </lineage>
</organism>
<gene>
    <name evidence="1" type="ORF">E7746_11995</name>
</gene>
<name>A0A4P7VQI9_9BACT</name>
<sequence length="75" mass="8007">MLKSIFSFQELSELEALEVKGGRSGITLQYQCSNSVVGCACELDMQCVNRKAGCACPVDENEDGFEAGGGKVEEP</sequence>
<dbReference type="KEGG" id="mgod:E7746_11995"/>